<dbReference type="GO" id="GO:0005634">
    <property type="term" value="C:nucleus"/>
    <property type="evidence" value="ECO:0007669"/>
    <property type="project" value="UniProtKB-SubCell"/>
</dbReference>
<protein>
    <recommendedName>
        <fullName evidence="6">WRKY domain-containing protein</fullName>
    </recommendedName>
</protein>
<dbReference type="Pfam" id="PF03106">
    <property type="entry name" value="WRKY"/>
    <property type="match status" value="1"/>
</dbReference>
<comment type="subcellular location">
    <subcellularLocation>
        <location evidence="1">Nucleus</location>
    </subcellularLocation>
</comment>
<accession>A0A8J5FQE7</accession>
<dbReference type="EMBL" id="JACMSC010000016">
    <property type="protein sequence ID" value="KAG6484284.1"/>
    <property type="molecule type" value="Genomic_DNA"/>
</dbReference>
<dbReference type="AlphaFoldDB" id="A0A8J5FQE7"/>
<dbReference type="GO" id="GO:0043565">
    <property type="term" value="F:sequence-specific DNA binding"/>
    <property type="evidence" value="ECO:0007669"/>
    <property type="project" value="InterPro"/>
</dbReference>
<evidence type="ECO:0000256" key="4">
    <source>
        <dbReference type="ARBA" id="ARBA00023163"/>
    </source>
</evidence>
<evidence type="ECO:0000313" key="7">
    <source>
        <dbReference type="EMBL" id="KAG6484284.1"/>
    </source>
</evidence>
<keyword evidence="2" id="KW-0805">Transcription regulation</keyword>
<comment type="caution">
    <text evidence="7">The sequence shown here is derived from an EMBL/GenBank/DDBJ whole genome shotgun (WGS) entry which is preliminary data.</text>
</comment>
<evidence type="ECO:0000256" key="1">
    <source>
        <dbReference type="ARBA" id="ARBA00004123"/>
    </source>
</evidence>
<gene>
    <name evidence="7" type="ORF">ZIOFF_061080</name>
</gene>
<dbReference type="PANTHER" id="PTHR31282">
    <property type="entry name" value="WRKY TRANSCRIPTION FACTOR 21-RELATED"/>
    <property type="match status" value="1"/>
</dbReference>
<dbReference type="PROSITE" id="PS50811">
    <property type="entry name" value="WRKY"/>
    <property type="match status" value="1"/>
</dbReference>
<dbReference type="InterPro" id="IPR044810">
    <property type="entry name" value="WRKY_plant"/>
</dbReference>
<evidence type="ECO:0000259" key="6">
    <source>
        <dbReference type="PROSITE" id="PS50811"/>
    </source>
</evidence>
<reference evidence="7 8" key="1">
    <citation type="submission" date="2020-08" db="EMBL/GenBank/DDBJ databases">
        <title>Plant Genome Project.</title>
        <authorList>
            <person name="Zhang R.-G."/>
        </authorList>
    </citation>
    <scope>NUCLEOTIDE SEQUENCE [LARGE SCALE GENOMIC DNA]</scope>
    <source>
        <tissue evidence="7">Rhizome</tissue>
    </source>
</reference>
<dbReference type="InterPro" id="IPR036576">
    <property type="entry name" value="WRKY_dom_sf"/>
</dbReference>
<keyword evidence="5" id="KW-0539">Nucleus</keyword>
<dbReference type="Proteomes" id="UP000734854">
    <property type="component" value="Unassembled WGS sequence"/>
</dbReference>
<dbReference type="SUPFAM" id="SSF118290">
    <property type="entry name" value="WRKY DNA-binding domain"/>
    <property type="match status" value="1"/>
</dbReference>
<sequence length="520" mass="58062">MEEVEKASRAAVESCHRVLSLLSRPQDQAQSGNLLSETGDAIAGFRKVISLLGKSSGHGRIRVGNKVASTSNHKLLLDHQLLPKMDHTSNPPQLQREILEAKIQVLDSSARNQFRASQRSFLENQLNQQALSPSEHQFLQHQPQHDPRFRFPQKMNHQADMFQRSNCIINFKFEGSSHMPSTSTTRSFLSSLSMNGSAASMDGKSFHLIGGPVSSDLMNLHHPPKRRCVCIGEDGNGKCATTGRCHCSKRRKLRIKRSIKVPAISNKHASIPSDEYSWRKYGQKPIKGSPYPRRAQPHPIDNSACPDVTTLKEISSSVMLPLAKICHATFLFGVTTPHAKGRDTSCTKFQHLLPRNFVKLRMENESGSGFLWFCIPLHLELNKDKAVPVLVCFLSGPFLNQEPSITYCKLDKFGGSLCKGFIACESSSVTSNHTLSSWNHHLVSLGDRPFLQFFTYRSLSAGHCCHGKESVRPYYDTEIGMEVVMGYTGMCRYTFAGELDNMDKMLMQIELTVIAGDQES</sequence>
<organism evidence="7 8">
    <name type="scientific">Zingiber officinale</name>
    <name type="common">Ginger</name>
    <name type="synonym">Amomum zingiber</name>
    <dbReference type="NCBI Taxonomy" id="94328"/>
    <lineage>
        <taxon>Eukaryota</taxon>
        <taxon>Viridiplantae</taxon>
        <taxon>Streptophyta</taxon>
        <taxon>Embryophyta</taxon>
        <taxon>Tracheophyta</taxon>
        <taxon>Spermatophyta</taxon>
        <taxon>Magnoliopsida</taxon>
        <taxon>Liliopsida</taxon>
        <taxon>Zingiberales</taxon>
        <taxon>Zingiberaceae</taxon>
        <taxon>Zingiber</taxon>
    </lineage>
</organism>
<feature type="domain" description="WRKY" evidence="6">
    <location>
        <begin position="267"/>
        <end position="306"/>
    </location>
</feature>
<dbReference type="Pfam" id="PF10533">
    <property type="entry name" value="Plant_zn_clust"/>
    <property type="match status" value="1"/>
</dbReference>
<evidence type="ECO:0000256" key="5">
    <source>
        <dbReference type="ARBA" id="ARBA00023242"/>
    </source>
</evidence>
<proteinExistence type="predicted"/>
<dbReference type="SMART" id="SM00774">
    <property type="entry name" value="WRKY"/>
    <property type="match status" value="1"/>
</dbReference>
<keyword evidence="4" id="KW-0804">Transcription</keyword>
<keyword evidence="3" id="KW-0238">DNA-binding</keyword>
<name>A0A8J5FQE7_ZINOF</name>
<dbReference type="InterPro" id="IPR003657">
    <property type="entry name" value="WRKY_dom"/>
</dbReference>
<evidence type="ECO:0000256" key="2">
    <source>
        <dbReference type="ARBA" id="ARBA00023015"/>
    </source>
</evidence>
<evidence type="ECO:0000256" key="3">
    <source>
        <dbReference type="ARBA" id="ARBA00023125"/>
    </source>
</evidence>
<keyword evidence="8" id="KW-1185">Reference proteome</keyword>
<dbReference type="GO" id="GO:0003700">
    <property type="term" value="F:DNA-binding transcription factor activity"/>
    <property type="evidence" value="ECO:0007669"/>
    <property type="project" value="InterPro"/>
</dbReference>
<dbReference type="Gene3D" id="2.20.25.80">
    <property type="entry name" value="WRKY domain"/>
    <property type="match status" value="1"/>
</dbReference>
<dbReference type="InterPro" id="IPR018872">
    <property type="entry name" value="Zn-cluster-dom"/>
</dbReference>
<evidence type="ECO:0000313" key="8">
    <source>
        <dbReference type="Proteomes" id="UP000734854"/>
    </source>
</evidence>